<dbReference type="AlphaFoldDB" id="A0AAD7DWR8"/>
<dbReference type="EMBL" id="JARKIB010000567">
    <property type="protein sequence ID" value="KAJ7699719.1"/>
    <property type="molecule type" value="Genomic_DNA"/>
</dbReference>
<evidence type="ECO:0000313" key="1">
    <source>
        <dbReference type="EMBL" id="KAJ7699719.1"/>
    </source>
</evidence>
<organism evidence="1 2">
    <name type="scientific">Mycena metata</name>
    <dbReference type="NCBI Taxonomy" id="1033252"/>
    <lineage>
        <taxon>Eukaryota</taxon>
        <taxon>Fungi</taxon>
        <taxon>Dikarya</taxon>
        <taxon>Basidiomycota</taxon>
        <taxon>Agaricomycotina</taxon>
        <taxon>Agaricomycetes</taxon>
        <taxon>Agaricomycetidae</taxon>
        <taxon>Agaricales</taxon>
        <taxon>Marasmiineae</taxon>
        <taxon>Mycenaceae</taxon>
        <taxon>Mycena</taxon>
    </lineage>
</organism>
<evidence type="ECO:0000313" key="2">
    <source>
        <dbReference type="Proteomes" id="UP001215598"/>
    </source>
</evidence>
<accession>A0AAD7DWR8</accession>
<comment type="caution">
    <text evidence="1">The sequence shown here is derived from an EMBL/GenBank/DDBJ whole genome shotgun (WGS) entry which is preliminary data.</text>
</comment>
<dbReference type="Proteomes" id="UP001215598">
    <property type="component" value="Unassembled WGS sequence"/>
</dbReference>
<keyword evidence="2" id="KW-1185">Reference proteome</keyword>
<gene>
    <name evidence="1" type="ORF">B0H16DRAFT_1214367</name>
</gene>
<feature type="non-terminal residue" evidence="1">
    <location>
        <position position="114"/>
    </location>
</feature>
<sequence>VLLGDRMPRPDRGVEEKQRWFRAMMILFKLWRRLSDLKSFDESWESAFERTTFCDGALEIMANMNVENECKDAKDRYEVLRKAGKAKPLLPGGGGAATTDIESLTNAFLRDSGL</sequence>
<name>A0AAD7DWR8_9AGAR</name>
<proteinExistence type="predicted"/>
<reference evidence="1" key="1">
    <citation type="submission" date="2023-03" db="EMBL/GenBank/DDBJ databases">
        <title>Massive genome expansion in bonnet fungi (Mycena s.s.) driven by repeated elements and novel gene families across ecological guilds.</title>
        <authorList>
            <consortium name="Lawrence Berkeley National Laboratory"/>
            <person name="Harder C.B."/>
            <person name="Miyauchi S."/>
            <person name="Viragh M."/>
            <person name="Kuo A."/>
            <person name="Thoen E."/>
            <person name="Andreopoulos B."/>
            <person name="Lu D."/>
            <person name="Skrede I."/>
            <person name="Drula E."/>
            <person name="Henrissat B."/>
            <person name="Morin E."/>
            <person name="Kohler A."/>
            <person name="Barry K."/>
            <person name="LaButti K."/>
            <person name="Morin E."/>
            <person name="Salamov A."/>
            <person name="Lipzen A."/>
            <person name="Mereny Z."/>
            <person name="Hegedus B."/>
            <person name="Baldrian P."/>
            <person name="Stursova M."/>
            <person name="Weitz H."/>
            <person name="Taylor A."/>
            <person name="Grigoriev I.V."/>
            <person name="Nagy L.G."/>
            <person name="Martin F."/>
            <person name="Kauserud H."/>
        </authorList>
    </citation>
    <scope>NUCLEOTIDE SEQUENCE</scope>
    <source>
        <strain evidence="1">CBHHK182m</strain>
    </source>
</reference>
<feature type="non-terminal residue" evidence="1">
    <location>
        <position position="1"/>
    </location>
</feature>
<protein>
    <submittedName>
        <fullName evidence="1">Uncharacterized protein</fullName>
    </submittedName>
</protein>